<keyword evidence="3" id="KW-1185">Reference proteome</keyword>
<dbReference type="EMBL" id="CAJNOQ010032363">
    <property type="protein sequence ID" value="CAF1584715.1"/>
    <property type="molecule type" value="Genomic_DNA"/>
</dbReference>
<evidence type="ECO:0000313" key="3">
    <source>
        <dbReference type="Proteomes" id="UP000663829"/>
    </source>
</evidence>
<gene>
    <name evidence="1" type="ORF">GPM918_LOCUS41335</name>
    <name evidence="2" type="ORF">SRO942_LOCUS42371</name>
</gene>
<protein>
    <submittedName>
        <fullName evidence="1">Uncharacterized protein</fullName>
    </submittedName>
</protein>
<dbReference type="Proteomes" id="UP000663829">
    <property type="component" value="Unassembled WGS sequence"/>
</dbReference>
<dbReference type="AlphaFoldDB" id="A0A815ZP15"/>
<comment type="caution">
    <text evidence="1">The sequence shown here is derived from an EMBL/GenBank/DDBJ whole genome shotgun (WGS) entry which is preliminary data.</text>
</comment>
<evidence type="ECO:0000313" key="2">
    <source>
        <dbReference type="EMBL" id="CAF4453699.1"/>
    </source>
</evidence>
<sequence>SLIESLNSVECKSGYSASNRIQTNDCARLMIETLDVLLHVSLLLDDDIRNTSCQKIIQEAFLTWSDPANKRRIERTKLLIDVPDDYEPQKQISPNRKRRIQTTTNLFYPKNLQVHRKKQNRQP</sequence>
<name>A0A815ZP15_9BILA</name>
<proteinExistence type="predicted"/>
<feature type="non-terminal residue" evidence="1">
    <location>
        <position position="1"/>
    </location>
</feature>
<evidence type="ECO:0000313" key="1">
    <source>
        <dbReference type="EMBL" id="CAF1584715.1"/>
    </source>
</evidence>
<dbReference type="Proteomes" id="UP000681722">
    <property type="component" value="Unassembled WGS sequence"/>
</dbReference>
<organism evidence="1 3">
    <name type="scientific">Didymodactylos carnosus</name>
    <dbReference type="NCBI Taxonomy" id="1234261"/>
    <lineage>
        <taxon>Eukaryota</taxon>
        <taxon>Metazoa</taxon>
        <taxon>Spiralia</taxon>
        <taxon>Gnathifera</taxon>
        <taxon>Rotifera</taxon>
        <taxon>Eurotatoria</taxon>
        <taxon>Bdelloidea</taxon>
        <taxon>Philodinida</taxon>
        <taxon>Philodinidae</taxon>
        <taxon>Didymodactylos</taxon>
    </lineage>
</organism>
<accession>A0A815ZP15</accession>
<reference evidence="1" key="1">
    <citation type="submission" date="2021-02" db="EMBL/GenBank/DDBJ databases">
        <authorList>
            <person name="Nowell W R."/>
        </authorList>
    </citation>
    <scope>NUCLEOTIDE SEQUENCE</scope>
</reference>
<dbReference type="EMBL" id="CAJOBC010098387">
    <property type="protein sequence ID" value="CAF4453699.1"/>
    <property type="molecule type" value="Genomic_DNA"/>
</dbReference>